<evidence type="ECO:0000256" key="1">
    <source>
        <dbReference type="SAM" id="SignalP"/>
    </source>
</evidence>
<dbReference type="Proteomes" id="UP000631694">
    <property type="component" value="Unassembled WGS sequence"/>
</dbReference>
<gene>
    <name evidence="2" type="ORF">I5731_10895</name>
</gene>
<sequence length="61" mass="6079">MTKFATTATVALFALGLSAGFASAECMGKMTMASTATQQPAPAPLPVDVATLETGSVSTAR</sequence>
<protein>
    <submittedName>
        <fullName evidence="2">Uncharacterized protein</fullName>
    </submittedName>
</protein>
<organism evidence="2 3">
    <name type="scientific">Methylobrevis albus</name>
    <dbReference type="NCBI Taxonomy" id="2793297"/>
    <lineage>
        <taxon>Bacteria</taxon>
        <taxon>Pseudomonadati</taxon>
        <taxon>Pseudomonadota</taxon>
        <taxon>Alphaproteobacteria</taxon>
        <taxon>Hyphomicrobiales</taxon>
        <taxon>Pleomorphomonadaceae</taxon>
        <taxon>Methylobrevis</taxon>
    </lineage>
</organism>
<feature type="chain" id="PRO_5037963573" evidence="1">
    <location>
        <begin position="25"/>
        <end position="61"/>
    </location>
</feature>
<accession>A0A931I1Y7</accession>
<keyword evidence="3" id="KW-1185">Reference proteome</keyword>
<dbReference type="EMBL" id="JADZLT010000050">
    <property type="protein sequence ID" value="MBH0238332.1"/>
    <property type="molecule type" value="Genomic_DNA"/>
</dbReference>
<comment type="caution">
    <text evidence="2">The sequence shown here is derived from an EMBL/GenBank/DDBJ whole genome shotgun (WGS) entry which is preliminary data.</text>
</comment>
<dbReference type="RefSeq" id="WP_197311414.1">
    <property type="nucleotide sequence ID" value="NZ_JADZLT010000050.1"/>
</dbReference>
<evidence type="ECO:0000313" key="2">
    <source>
        <dbReference type="EMBL" id="MBH0238332.1"/>
    </source>
</evidence>
<proteinExistence type="predicted"/>
<evidence type="ECO:0000313" key="3">
    <source>
        <dbReference type="Proteomes" id="UP000631694"/>
    </source>
</evidence>
<reference evidence="2" key="1">
    <citation type="submission" date="2020-12" db="EMBL/GenBank/DDBJ databases">
        <title>Methylobrevis albus sp. nov., isolated from fresh water lack sediment.</title>
        <authorList>
            <person name="Zou Q."/>
        </authorList>
    </citation>
    <scope>NUCLEOTIDE SEQUENCE</scope>
    <source>
        <strain evidence="2">L22</strain>
    </source>
</reference>
<feature type="signal peptide" evidence="1">
    <location>
        <begin position="1"/>
        <end position="24"/>
    </location>
</feature>
<dbReference type="AlphaFoldDB" id="A0A931I1Y7"/>
<name>A0A931I1Y7_9HYPH</name>
<keyword evidence="1" id="KW-0732">Signal</keyword>